<evidence type="ECO:0000256" key="1">
    <source>
        <dbReference type="ARBA" id="ARBA00004370"/>
    </source>
</evidence>
<dbReference type="FunFam" id="2.60.40.10:FF:001083">
    <property type="entry name" value="T cell receptor gamma constant 2"/>
    <property type="match status" value="1"/>
</dbReference>
<dbReference type="GO" id="GO:0016020">
    <property type="term" value="C:membrane"/>
    <property type="evidence" value="ECO:0007669"/>
    <property type="project" value="UniProtKB-SubCell"/>
</dbReference>
<feature type="domain" description="Ig-like" evidence="9">
    <location>
        <begin position="170"/>
        <end position="264"/>
    </location>
</feature>
<dbReference type="Ensembl" id="ENSCAFT00040019729.1">
    <property type="protein sequence ID" value="ENSCAFP00040017122.1"/>
    <property type="gene ID" value="ENSCAFG00040010631.1"/>
</dbReference>
<dbReference type="InterPro" id="IPR013106">
    <property type="entry name" value="Ig_V-set"/>
</dbReference>
<feature type="domain" description="Ig-like" evidence="9">
    <location>
        <begin position="35"/>
        <end position="140"/>
    </location>
</feature>
<dbReference type="PROSITE" id="PS50835">
    <property type="entry name" value="IG_LIKE"/>
    <property type="match status" value="2"/>
</dbReference>
<keyword evidence="2 7" id="KW-0812">Transmembrane</keyword>
<dbReference type="InterPro" id="IPR007110">
    <property type="entry name" value="Ig-like_dom"/>
</dbReference>
<dbReference type="InterPro" id="IPR013783">
    <property type="entry name" value="Ig-like_fold"/>
</dbReference>
<feature type="signal peptide" evidence="8">
    <location>
        <begin position="1"/>
        <end position="17"/>
    </location>
</feature>
<dbReference type="InterPro" id="IPR036179">
    <property type="entry name" value="Ig-like_dom_sf"/>
</dbReference>
<feature type="chain" id="PRO_5033984414" description="Ig-like domain-containing protein" evidence="8">
    <location>
        <begin position="18"/>
        <end position="353"/>
    </location>
</feature>
<dbReference type="Pfam" id="PF07686">
    <property type="entry name" value="V-set"/>
    <property type="match status" value="1"/>
</dbReference>
<reference evidence="10" key="2">
    <citation type="submission" date="2025-08" db="UniProtKB">
        <authorList>
            <consortium name="Ensembl"/>
        </authorList>
    </citation>
    <scope>IDENTIFICATION</scope>
</reference>
<dbReference type="SUPFAM" id="SSF48726">
    <property type="entry name" value="Immunoglobulin"/>
    <property type="match status" value="2"/>
</dbReference>
<dbReference type="InterPro" id="IPR003597">
    <property type="entry name" value="Ig_C1-set"/>
</dbReference>
<keyword evidence="3 7" id="KW-1133">Transmembrane helix</keyword>
<evidence type="ECO:0000313" key="10">
    <source>
        <dbReference type="Ensembl" id="ENSCAFP00040017122.1"/>
    </source>
</evidence>
<evidence type="ECO:0000256" key="8">
    <source>
        <dbReference type="SAM" id="SignalP"/>
    </source>
</evidence>
<evidence type="ECO:0000256" key="3">
    <source>
        <dbReference type="ARBA" id="ARBA00022989"/>
    </source>
</evidence>
<dbReference type="Pfam" id="PF07654">
    <property type="entry name" value="C1-set"/>
    <property type="match status" value="1"/>
</dbReference>
<dbReference type="SMART" id="SM00407">
    <property type="entry name" value="IGc1"/>
    <property type="match status" value="1"/>
</dbReference>
<dbReference type="PANTHER" id="PTHR19256">
    <property type="entry name" value="T-CELL RECEPTOR GAMMA CHAIN"/>
    <property type="match status" value="1"/>
</dbReference>
<evidence type="ECO:0000256" key="6">
    <source>
        <dbReference type="ARBA" id="ARBA00023319"/>
    </source>
</evidence>
<accession>A0A8C0S889</accession>
<keyword evidence="6" id="KW-0393">Immunoglobulin domain</keyword>
<reference evidence="10" key="1">
    <citation type="submission" date="2018-10" db="EMBL/GenBank/DDBJ databases">
        <title>De novo assembly of a Great Dane genome.</title>
        <authorList>
            <person name="Kidd J.M."/>
            <person name="Pendleton A.L."/>
            <person name="Shen F."/>
            <person name="Emery S."/>
        </authorList>
    </citation>
    <scope>NUCLEOTIDE SEQUENCE [LARGE SCALE GENOMIC DNA]</scope>
    <source>
        <strain evidence="10">Great Dane</strain>
    </source>
</reference>
<dbReference type="InterPro" id="IPR003599">
    <property type="entry name" value="Ig_sub"/>
</dbReference>
<dbReference type="Proteomes" id="UP000694542">
    <property type="component" value="Chromosome 18"/>
</dbReference>
<comment type="subcellular location">
    <subcellularLocation>
        <location evidence="1">Membrane</location>
    </subcellularLocation>
</comment>
<keyword evidence="8" id="KW-0732">Signal</keyword>
<name>A0A8C0S889_CANLF</name>
<dbReference type="Gene3D" id="2.60.40.10">
    <property type="entry name" value="Immunoglobulins"/>
    <property type="match status" value="2"/>
</dbReference>
<dbReference type="InterPro" id="IPR051117">
    <property type="entry name" value="TRG_var/const_region"/>
</dbReference>
<evidence type="ECO:0000256" key="4">
    <source>
        <dbReference type="ARBA" id="ARBA00023136"/>
    </source>
</evidence>
<dbReference type="AlphaFoldDB" id="A0A8C0S889"/>
<protein>
    <recommendedName>
        <fullName evidence="9">Ig-like domain-containing protein</fullName>
    </recommendedName>
</protein>
<evidence type="ECO:0000256" key="2">
    <source>
        <dbReference type="ARBA" id="ARBA00022692"/>
    </source>
</evidence>
<evidence type="ECO:0000256" key="7">
    <source>
        <dbReference type="SAM" id="Phobius"/>
    </source>
</evidence>
<evidence type="ECO:0000313" key="11">
    <source>
        <dbReference type="Proteomes" id="UP000694542"/>
    </source>
</evidence>
<feature type="transmembrane region" description="Helical" evidence="7">
    <location>
        <begin position="320"/>
        <end position="342"/>
    </location>
</feature>
<evidence type="ECO:0000256" key="5">
    <source>
        <dbReference type="ARBA" id="ARBA00023170"/>
    </source>
</evidence>
<sequence length="353" mass="40293">MICLLAFLCTLLFPGKADSLLGEECVGCPEAPGHPRLTAVPLTGGLVAFSLEQPSVVVVRMDTLAIMPCKASTKISHIHWYHHQEHTAPQRILRLEVSGSSVNKDSVLKADKIIAIKDKDVTSYSLLVLKLKNDEAVYYCATWEVRYNKVFGPGTVLRVTDKNPDEDIPPKPTVFLPSITEIKDHNTGTYLCLLEDFFPDVIKIDWKEKDDKTVLQSQQGDTMKTKDTYMKFSWLTVTQESMAKDHKCMVKHERNKGRVDQEIDFPSINRSIYQKLVLCPNKLTWLDWIGIRLEIPDKNWKPQNNTRQECGLQLMNTSAYYIYILLLFKSLMYSIIITICLLERPALDGNRKN</sequence>
<keyword evidence="5" id="KW-0675">Receptor</keyword>
<dbReference type="SMART" id="SM00409">
    <property type="entry name" value="IG"/>
    <property type="match status" value="1"/>
</dbReference>
<evidence type="ECO:0000259" key="9">
    <source>
        <dbReference type="PROSITE" id="PS50835"/>
    </source>
</evidence>
<keyword evidence="4 7" id="KW-0472">Membrane</keyword>
<dbReference type="PANTHER" id="PTHR19256:SF65">
    <property type="entry name" value="T CELL RECEPTOR GAMMA CONSTANT 1-RELATED"/>
    <property type="match status" value="1"/>
</dbReference>
<proteinExistence type="predicted"/>
<organism evidence="10 11">
    <name type="scientific">Canis lupus familiaris</name>
    <name type="common">Dog</name>
    <name type="synonym">Canis familiaris</name>
    <dbReference type="NCBI Taxonomy" id="9615"/>
    <lineage>
        <taxon>Eukaryota</taxon>
        <taxon>Metazoa</taxon>
        <taxon>Chordata</taxon>
        <taxon>Craniata</taxon>
        <taxon>Vertebrata</taxon>
        <taxon>Euteleostomi</taxon>
        <taxon>Mammalia</taxon>
        <taxon>Eutheria</taxon>
        <taxon>Laurasiatheria</taxon>
        <taxon>Carnivora</taxon>
        <taxon>Caniformia</taxon>
        <taxon>Canidae</taxon>
        <taxon>Canis</taxon>
    </lineage>
</organism>